<protein>
    <submittedName>
        <fullName evidence="8">ATP-dependent DNA helicase UvrD1</fullName>
    </submittedName>
</protein>
<dbReference type="Gene3D" id="3.40.50.300">
    <property type="entry name" value="P-loop containing nucleotide triphosphate hydrolases"/>
    <property type="match status" value="2"/>
</dbReference>
<dbReference type="Gene3D" id="1.10.10.160">
    <property type="match status" value="1"/>
</dbReference>
<dbReference type="InterPro" id="IPR000212">
    <property type="entry name" value="DNA_helicase_UvrD/REP"/>
</dbReference>
<sequence length="280" mass="29576">MGEGPSKPALVSQAGPGSGKTRVVVARAHHLISAHGVPPPRILAITFTNKAAAELRERLAAVGGSGAAGGGAGGAAPQPGLGPSVLAKTFHGLGAYILRQSRGHASILGVDERFKILDADQSERLLRRVVEDVDAQQQPAEGAPASGLPLLTPGAARMLAERLVELVSSLKTQLAAGGNFDDAQALSAGAAAAAGVPPLARAQRRGAVEEDSKDAAPVSARWHRRQVQAYYSLYQRRLRENNSADFADLICLPVRLLTLRRAVRDAWRRRLDHLLVDEFQ</sequence>
<comment type="caution">
    <text evidence="8">The sequence shown here is derived from an EMBL/GenBank/DDBJ whole genome shotgun (WGS) entry which is preliminary data.</text>
</comment>
<dbReference type="GO" id="GO:0005524">
    <property type="term" value="F:ATP binding"/>
    <property type="evidence" value="ECO:0007669"/>
    <property type="project" value="UniProtKB-UniRule"/>
</dbReference>
<dbReference type="GO" id="GO:0043138">
    <property type="term" value="F:3'-5' DNA helicase activity"/>
    <property type="evidence" value="ECO:0007669"/>
    <property type="project" value="TreeGrafter"/>
</dbReference>
<keyword evidence="1 6" id="KW-0547">Nucleotide-binding</keyword>
<evidence type="ECO:0000256" key="2">
    <source>
        <dbReference type="ARBA" id="ARBA00022801"/>
    </source>
</evidence>
<evidence type="ECO:0000256" key="1">
    <source>
        <dbReference type="ARBA" id="ARBA00022741"/>
    </source>
</evidence>
<dbReference type="EMBL" id="PGGS01002703">
    <property type="protein sequence ID" value="PNG99517.1"/>
    <property type="molecule type" value="Genomic_DNA"/>
</dbReference>
<dbReference type="OrthoDB" id="549733at2759"/>
<dbReference type="GO" id="GO:0000725">
    <property type="term" value="P:recombinational repair"/>
    <property type="evidence" value="ECO:0007669"/>
    <property type="project" value="TreeGrafter"/>
</dbReference>
<dbReference type="InterPro" id="IPR027417">
    <property type="entry name" value="P-loop_NTPase"/>
</dbReference>
<evidence type="ECO:0000256" key="3">
    <source>
        <dbReference type="ARBA" id="ARBA00022806"/>
    </source>
</evidence>
<accession>A0A2J7ZGZ2</accession>
<evidence type="ECO:0000256" key="6">
    <source>
        <dbReference type="PROSITE-ProRule" id="PRU00560"/>
    </source>
</evidence>
<keyword evidence="3 6" id="KW-0347">Helicase</keyword>
<feature type="non-terminal residue" evidence="8">
    <location>
        <position position="280"/>
    </location>
</feature>
<evidence type="ECO:0000256" key="5">
    <source>
        <dbReference type="ARBA" id="ARBA00023125"/>
    </source>
</evidence>
<dbReference type="Proteomes" id="UP000236333">
    <property type="component" value="Unassembled WGS sequence"/>
</dbReference>
<dbReference type="GO" id="GO:0016787">
    <property type="term" value="F:hydrolase activity"/>
    <property type="evidence" value="ECO:0007669"/>
    <property type="project" value="UniProtKB-UniRule"/>
</dbReference>
<dbReference type="PANTHER" id="PTHR11070">
    <property type="entry name" value="UVRD / RECB / PCRA DNA HELICASE FAMILY MEMBER"/>
    <property type="match status" value="1"/>
</dbReference>
<dbReference type="InterPro" id="IPR013986">
    <property type="entry name" value="DExx_box_DNA_helicase_dom_sf"/>
</dbReference>
<gene>
    <name evidence="8" type="ORF">TSOC_014713</name>
</gene>
<dbReference type="GO" id="GO:0003677">
    <property type="term" value="F:DNA binding"/>
    <property type="evidence" value="ECO:0007669"/>
    <property type="project" value="UniProtKB-KW"/>
</dbReference>
<evidence type="ECO:0000313" key="9">
    <source>
        <dbReference type="Proteomes" id="UP000236333"/>
    </source>
</evidence>
<evidence type="ECO:0000313" key="8">
    <source>
        <dbReference type="EMBL" id="PNG99517.1"/>
    </source>
</evidence>
<dbReference type="PROSITE" id="PS51198">
    <property type="entry name" value="UVRD_HELICASE_ATP_BIND"/>
    <property type="match status" value="1"/>
</dbReference>
<dbReference type="SUPFAM" id="SSF52540">
    <property type="entry name" value="P-loop containing nucleoside triphosphate hydrolases"/>
    <property type="match status" value="1"/>
</dbReference>
<keyword evidence="2 6" id="KW-0378">Hydrolase</keyword>
<proteinExistence type="predicted"/>
<feature type="domain" description="UvrD-like helicase ATP-binding" evidence="7">
    <location>
        <begin position="1"/>
        <end position="280"/>
    </location>
</feature>
<dbReference type="AlphaFoldDB" id="A0A2J7ZGZ2"/>
<dbReference type="GO" id="GO:0005634">
    <property type="term" value="C:nucleus"/>
    <property type="evidence" value="ECO:0007669"/>
    <property type="project" value="TreeGrafter"/>
</dbReference>
<evidence type="ECO:0000256" key="4">
    <source>
        <dbReference type="ARBA" id="ARBA00022840"/>
    </source>
</evidence>
<name>A0A2J7ZGZ2_9CHLO</name>
<keyword evidence="4 6" id="KW-0067">ATP-binding</keyword>
<evidence type="ECO:0000259" key="7">
    <source>
        <dbReference type="PROSITE" id="PS51198"/>
    </source>
</evidence>
<reference evidence="8 9" key="1">
    <citation type="journal article" date="2017" name="Mol. Biol. Evol.">
        <title>The 4-celled Tetrabaena socialis nuclear genome reveals the essential components for genetic control of cell number at the origin of multicellularity in the volvocine lineage.</title>
        <authorList>
            <person name="Featherston J."/>
            <person name="Arakaki Y."/>
            <person name="Hanschen E.R."/>
            <person name="Ferris P.J."/>
            <person name="Michod R.E."/>
            <person name="Olson B.J.S.C."/>
            <person name="Nozaki H."/>
            <person name="Durand P.M."/>
        </authorList>
    </citation>
    <scope>NUCLEOTIDE SEQUENCE [LARGE SCALE GENOMIC DNA]</scope>
    <source>
        <strain evidence="8 9">NIES-571</strain>
    </source>
</reference>
<keyword evidence="5" id="KW-0238">DNA-binding</keyword>
<organism evidence="8 9">
    <name type="scientific">Tetrabaena socialis</name>
    <dbReference type="NCBI Taxonomy" id="47790"/>
    <lineage>
        <taxon>Eukaryota</taxon>
        <taxon>Viridiplantae</taxon>
        <taxon>Chlorophyta</taxon>
        <taxon>core chlorophytes</taxon>
        <taxon>Chlorophyceae</taxon>
        <taxon>CS clade</taxon>
        <taxon>Chlamydomonadales</taxon>
        <taxon>Tetrabaenaceae</taxon>
        <taxon>Tetrabaena</taxon>
    </lineage>
</organism>
<dbReference type="InterPro" id="IPR014016">
    <property type="entry name" value="UvrD-like_ATP-bd"/>
</dbReference>
<feature type="binding site" evidence="6">
    <location>
        <begin position="14"/>
        <end position="21"/>
    </location>
    <ligand>
        <name>ATP</name>
        <dbReference type="ChEBI" id="CHEBI:30616"/>
    </ligand>
</feature>
<keyword evidence="9" id="KW-1185">Reference proteome</keyword>
<dbReference type="Pfam" id="PF00580">
    <property type="entry name" value="UvrD-helicase"/>
    <property type="match status" value="1"/>
</dbReference>
<dbReference type="PANTHER" id="PTHR11070:SF2">
    <property type="entry name" value="ATP-DEPENDENT DNA HELICASE SRS2"/>
    <property type="match status" value="1"/>
</dbReference>